<sequence length="259" mass="30463">MTDKLIPYNEYENKIYIPNEIFTDLRVLHGKGSSHVAFAYSYYFLISWLYRYAKYGEKVITVQLIKQMLGYSGNNKNTNYIIKKNGILDQIGYTRSDTDFPIAVEFISNDVIFTMISELDLEIQNILMAQRGKNYKIKIPLKGLWRDTESEVTGEYNGVFYQIDYTHEMTMDIFYKCMSDKRLGVHGFYLYGYLKYRCDKFGKYQVSLDRLGEEVGISKNTVEKYMNNLMKCDLIKCIENSCRKIDKNFVKEANTYTII</sequence>
<proteinExistence type="predicted"/>
<protein>
    <submittedName>
        <fullName evidence="1">Uncharacterized protein</fullName>
    </submittedName>
</protein>
<dbReference type="RefSeq" id="WP_342021014.1">
    <property type="nucleotide sequence ID" value="NZ_JBBYAK010000002.1"/>
</dbReference>
<evidence type="ECO:0000313" key="1">
    <source>
        <dbReference type="EMBL" id="MEL3959376.1"/>
    </source>
</evidence>
<keyword evidence="2" id="KW-1185">Reference proteome</keyword>
<reference evidence="1 2" key="1">
    <citation type="submission" date="2024-03" db="EMBL/GenBank/DDBJ databases">
        <title>Bacilli Hybrid Assemblies.</title>
        <authorList>
            <person name="Kovac J."/>
        </authorList>
    </citation>
    <scope>NUCLEOTIDE SEQUENCE [LARGE SCALE GENOMIC DNA]</scope>
    <source>
        <strain evidence="1 2">FSL M8-0022</strain>
    </source>
</reference>
<gene>
    <name evidence="1" type="ORF">NST17_19675</name>
</gene>
<name>A0ABU9K2M0_9BACI</name>
<organism evidence="1 2">
    <name type="scientific">Caldifermentibacillus hisashii</name>
    <dbReference type="NCBI Taxonomy" id="996558"/>
    <lineage>
        <taxon>Bacteria</taxon>
        <taxon>Bacillati</taxon>
        <taxon>Bacillota</taxon>
        <taxon>Bacilli</taxon>
        <taxon>Bacillales</taxon>
        <taxon>Bacillaceae</taxon>
        <taxon>Caldifermentibacillus</taxon>
    </lineage>
</organism>
<accession>A0ABU9K2M0</accession>
<dbReference type="Proteomes" id="UP001459714">
    <property type="component" value="Unassembled WGS sequence"/>
</dbReference>
<evidence type="ECO:0000313" key="2">
    <source>
        <dbReference type="Proteomes" id="UP001459714"/>
    </source>
</evidence>
<dbReference type="EMBL" id="JBBYAK010000002">
    <property type="protein sequence ID" value="MEL3959376.1"/>
    <property type="molecule type" value="Genomic_DNA"/>
</dbReference>
<comment type="caution">
    <text evidence="1">The sequence shown here is derived from an EMBL/GenBank/DDBJ whole genome shotgun (WGS) entry which is preliminary data.</text>
</comment>